<evidence type="ECO:0000256" key="1">
    <source>
        <dbReference type="ARBA" id="ARBA00004173"/>
    </source>
</evidence>
<proteinExistence type="inferred from homology"/>
<dbReference type="PROSITE" id="PS51720">
    <property type="entry name" value="G_AIG1"/>
    <property type="match status" value="1"/>
</dbReference>
<evidence type="ECO:0000256" key="16">
    <source>
        <dbReference type="SAM" id="Coils"/>
    </source>
</evidence>
<dbReference type="AlphaFoldDB" id="A0A673N9X1"/>
<evidence type="ECO:0000256" key="4">
    <source>
        <dbReference type="ARBA" id="ARBA00004555"/>
    </source>
</evidence>
<dbReference type="InterPro" id="IPR027417">
    <property type="entry name" value="P-loop_NTPase"/>
</dbReference>
<keyword evidence="11" id="KW-0496">Mitochondrion</keyword>
<keyword evidence="8" id="KW-0547">Nucleotide-binding</keyword>
<keyword evidence="12" id="KW-0342">GTP-binding</keyword>
<dbReference type="InterPro" id="IPR045058">
    <property type="entry name" value="GIMA/IAN/Toc"/>
</dbReference>
<evidence type="ECO:0000256" key="3">
    <source>
        <dbReference type="ARBA" id="ARBA00004514"/>
    </source>
</evidence>
<dbReference type="Pfam" id="PF04548">
    <property type="entry name" value="AIG1"/>
    <property type="match status" value="1"/>
</dbReference>
<evidence type="ECO:0000256" key="13">
    <source>
        <dbReference type="ARBA" id="ARBA00056809"/>
    </source>
</evidence>
<dbReference type="GO" id="GO:0005739">
    <property type="term" value="C:mitochondrion"/>
    <property type="evidence" value="ECO:0007669"/>
    <property type="project" value="UniProtKB-SubCell"/>
</dbReference>
<evidence type="ECO:0000256" key="5">
    <source>
        <dbReference type="ARBA" id="ARBA00008535"/>
    </source>
</evidence>
<dbReference type="GO" id="GO:0005783">
    <property type="term" value="C:endoplasmic reticulum"/>
    <property type="evidence" value="ECO:0007669"/>
    <property type="project" value="UniProtKB-SubCell"/>
</dbReference>
<evidence type="ECO:0000256" key="12">
    <source>
        <dbReference type="ARBA" id="ARBA00023134"/>
    </source>
</evidence>
<dbReference type="PANTHER" id="PTHR10903">
    <property type="entry name" value="GTPASE, IMAP FAMILY MEMBER-RELATED"/>
    <property type="match status" value="1"/>
</dbReference>
<dbReference type="Gene3D" id="3.40.50.300">
    <property type="entry name" value="P-loop containing nucleotide triphosphate hydrolases"/>
    <property type="match status" value="1"/>
</dbReference>
<evidence type="ECO:0000313" key="18">
    <source>
        <dbReference type="Ensembl" id="ENSSRHP00000098863.1"/>
    </source>
</evidence>
<comment type="function">
    <text evidence="13">Exerts an anti-apoptotic effect in the immune system and is involved in responses to infections.</text>
</comment>
<dbReference type="SUPFAM" id="SSF52540">
    <property type="entry name" value="P-loop containing nucleoside triphosphate hydrolases"/>
    <property type="match status" value="1"/>
</dbReference>
<dbReference type="PANTHER" id="PTHR10903:SF107">
    <property type="entry name" value="GTPASE IMAP FAMILY MEMBER 4-LIKE-RELATED"/>
    <property type="match status" value="1"/>
</dbReference>
<keyword evidence="9" id="KW-0256">Endoplasmic reticulum</keyword>
<keyword evidence="10" id="KW-0333">Golgi apparatus</keyword>
<organism evidence="18 19">
    <name type="scientific">Sinocyclocheilus rhinocerous</name>
    <dbReference type="NCBI Taxonomy" id="307959"/>
    <lineage>
        <taxon>Eukaryota</taxon>
        <taxon>Metazoa</taxon>
        <taxon>Chordata</taxon>
        <taxon>Craniata</taxon>
        <taxon>Vertebrata</taxon>
        <taxon>Euteleostomi</taxon>
        <taxon>Actinopterygii</taxon>
        <taxon>Neopterygii</taxon>
        <taxon>Teleostei</taxon>
        <taxon>Ostariophysi</taxon>
        <taxon>Cypriniformes</taxon>
        <taxon>Cyprinidae</taxon>
        <taxon>Cyprininae</taxon>
        <taxon>Sinocyclocheilus</taxon>
    </lineage>
</organism>
<keyword evidence="19" id="KW-1185">Reference proteome</keyword>
<name>A0A673N9X1_9TELE</name>
<reference evidence="18" key="2">
    <citation type="submission" date="2025-09" db="UniProtKB">
        <authorList>
            <consortium name="Ensembl"/>
        </authorList>
    </citation>
    <scope>IDENTIFICATION</scope>
</reference>
<feature type="domain" description="AIG1-type G" evidence="17">
    <location>
        <begin position="16"/>
        <end position="220"/>
    </location>
</feature>
<feature type="coiled-coil region" evidence="16">
    <location>
        <begin position="214"/>
        <end position="251"/>
    </location>
</feature>
<evidence type="ECO:0000256" key="6">
    <source>
        <dbReference type="ARBA" id="ARBA00022490"/>
    </source>
</evidence>
<dbReference type="GO" id="GO:0005794">
    <property type="term" value="C:Golgi apparatus"/>
    <property type="evidence" value="ECO:0007669"/>
    <property type="project" value="UniProtKB-SubCell"/>
</dbReference>
<reference evidence="18" key="1">
    <citation type="submission" date="2025-08" db="UniProtKB">
        <authorList>
            <consortium name="Ensembl"/>
        </authorList>
    </citation>
    <scope>IDENTIFICATION</scope>
</reference>
<protein>
    <recommendedName>
        <fullName evidence="14">GTPase IMAP family member 8</fullName>
    </recommendedName>
    <alternativeName>
        <fullName evidence="15">Immune-associated nucleotide-binding protein 9</fullName>
    </alternativeName>
</protein>
<dbReference type="Proteomes" id="UP000472270">
    <property type="component" value="Unassembled WGS sequence"/>
</dbReference>
<comment type="similarity">
    <text evidence="5">Belongs to the TRAFAC class TrmE-Era-EngA-EngB-Septin-like GTPase superfamily. AIG1/Toc34/Toc159-like paraseptin GTPase family. IAN subfamily.</text>
</comment>
<evidence type="ECO:0000256" key="14">
    <source>
        <dbReference type="ARBA" id="ARBA00073539"/>
    </source>
</evidence>
<evidence type="ECO:0000313" key="19">
    <source>
        <dbReference type="Proteomes" id="UP000472270"/>
    </source>
</evidence>
<dbReference type="Ensembl" id="ENSSRHT00000101544.1">
    <property type="protein sequence ID" value="ENSSRHP00000098863.1"/>
    <property type="gene ID" value="ENSSRHG00000048524.1"/>
</dbReference>
<evidence type="ECO:0000256" key="8">
    <source>
        <dbReference type="ARBA" id="ARBA00022741"/>
    </source>
</evidence>
<evidence type="ECO:0000256" key="15">
    <source>
        <dbReference type="ARBA" id="ARBA00077278"/>
    </source>
</evidence>
<keyword evidence="6" id="KW-0963">Cytoplasm</keyword>
<accession>A0A673N9X1</accession>
<dbReference type="GO" id="GO:0005525">
    <property type="term" value="F:GTP binding"/>
    <property type="evidence" value="ECO:0007669"/>
    <property type="project" value="UniProtKB-KW"/>
</dbReference>
<dbReference type="InterPro" id="IPR006703">
    <property type="entry name" value="G_AIG1"/>
</dbReference>
<dbReference type="GO" id="GO:0005829">
    <property type="term" value="C:cytosol"/>
    <property type="evidence" value="ECO:0007669"/>
    <property type="project" value="UniProtKB-SubCell"/>
</dbReference>
<evidence type="ECO:0000256" key="2">
    <source>
        <dbReference type="ARBA" id="ARBA00004240"/>
    </source>
</evidence>
<evidence type="ECO:0000256" key="10">
    <source>
        <dbReference type="ARBA" id="ARBA00023034"/>
    </source>
</evidence>
<evidence type="ECO:0000259" key="17">
    <source>
        <dbReference type="PROSITE" id="PS51720"/>
    </source>
</evidence>
<evidence type="ECO:0000256" key="11">
    <source>
        <dbReference type="ARBA" id="ARBA00023128"/>
    </source>
</evidence>
<evidence type="ECO:0000256" key="9">
    <source>
        <dbReference type="ARBA" id="ARBA00022824"/>
    </source>
</evidence>
<sequence>MSIFLSTEQGICLSDCPNLRIVLVGVTESGKSAVGNAILGKKAFDEVGIKTRMSFPCQGLVRGQQVLVVDTPGWEWFNINGSSASVWSVKKEIMRSMSLCQPGAHALLLVVPLSFSFSQHERRAVEEHVEFFGPEAWSYSLVLFTILNRKQLRGSTLKQEVELNMELHRLVEKCGGRFHALYSNPKAGQDQVAGLLAKIKKMMATNGETMLSSEVVLEQARETEKEELRRLEDEQKRDEKMQKVREAMKAKQLRRSRRRTDQQTLDGRTIFLSFKLKILNTGQILKDINGSYDAIKIFPFSLECYKLLVHKEDL</sequence>
<evidence type="ECO:0000256" key="7">
    <source>
        <dbReference type="ARBA" id="ARBA00022737"/>
    </source>
</evidence>
<keyword evidence="7" id="KW-0677">Repeat</keyword>
<dbReference type="FunFam" id="3.40.50.300:FF:000536">
    <property type="entry name" value="GTPase IMAP family member 8"/>
    <property type="match status" value="1"/>
</dbReference>
<keyword evidence="16" id="KW-0175">Coiled coil</keyword>
<comment type="subcellular location">
    <subcellularLocation>
        <location evidence="3">Cytoplasm</location>
        <location evidence="3">Cytosol</location>
    </subcellularLocation>
    <subcellularLocation>
        <location evidence="2">Endoplasmic reticulum</location>
    </subcellularLocation>
    <subcellularLocation>
        <location evidence="4">Golgi apparatus</location>
    </subcellularLocation>
    <subcellularLocation>
        <location evidence="1">Mitochondrion</location>
    </subcellularLocation>
</comment>